<evidence type="ECO:0000256" key="1">
    <source>
        <dbReference type="SAM" id="SignalP"/>
    </source>
</evidence>
<dbReference type="GeneID" id="20817164"/>
<gene>
    <name evidence="2" type="ORF">H257_15168</name>
</gene>
<proteinExistence type="predicted"/>
<protein>
    <submittedName>
        <fullName evidence="2">Uncharacterized protein</fullName>
    </submittedName>
</protein>
<dbReference type="EMBL" id="KI913180">
    <property type="protein sequence ID" value="ETV69016.1"/>
    <property type="molecule type" value="Genomic_DNA"/>
</dbReference>
<feature type="chain" id="PRO_5004840596" evidence="1">
    <location>
        <begin position="24"/>
        <end position="101"/>
    </location>
</feature>
<dbReference type="VEuPathDB" id="FungiDB:H257_15168"/>
<name>W4FPY5_APHAT</name>
<sequence>MHPSRGGLALLMVLAGLPPMLHAIHHGQREQGAGSLEVMVIPGESVQDRALPHARASIDLFEPSDDWKEIGPDQQLPGVSIPSLSISYMRTSSNLTILRCC</sequence>
<feature type="signal peptide" evidence="1">
    <location>
        <begin position="1"/>
        <end position="23"/>
    </location>
</feature>
<dbReference type="AlphaFoldDB" id="W4FPY5"/>
<evidence type="ECO:0000313" key="2">
    <source>
        <dbReference type="EMBL" id="ETV69016.1"/>
    </source>
</evidence>
<keyword evidence="1" id="KW-0732">Signal</keyword>
<organism evidence="2">
    <name type="scientific">Aphanomyces astaci</name>
    <name type="common">Crayfish plague agent</name>
    <dbReference type="NCBI Taxonomy" id="112090"/>
    <lineage>
        <taxon>Eukaryota</taxon>
        <taxon>Sar</taxon>
        <taxon>Stramenopiles</taxon>
        <taxon>Oomycota</taxon>
        <taxon>Saprolegniomycetes</taxon>
        <taxon>Saprolegniales</taxon>
        <taxon>Verrucalvaceae</taxon>
        <taxon>Aphanomyces</taxon>
    </lineage>
</organism>
<dbReference type="RefSeq" id="XP_009841475.1">
    <property type="nucleotide sequence ID" value="XM_009843173.1"/>
</dbReference>
<reference evidence="2" key="1">
    <citation type="submission" date="2013-12" db="EMBL/GenBank/DDBJ databases">
        <title>The Genome Sequence of Aphanomyces astaci APO3.</title>
        <authorList>
            <consortium name="The Broad Institute Genomics Platform"/>
            <person name="Russ C."/>
            <person name="Tyler B."/>
            <person name="van West P."/>
            <person name="Dieguez-Uribeondo J."/>
            <person name="Young S.K."/>
            <person name="Zeng Q."/>
            <person name="Gargeya S."/>
            <person name="Fitzgerald M."/>
            <person name="Abouelleil A."/>
            <person name="Alvarado L."/>
            <person name="Chapman S.B."/>
            <person name="Gainer-Dewar J."/>
            <person name="Goldberg J."/>
            <person name="Griggs A."/>
            <person name="Gujja S."/>
            <person name="Hansen M."/>
            <person name="Howarth C."/>
            <person name="Imamovic A."/>
            <person name="Ireland A."/>
            <person name="Larimer J."/>
            <person name="McCowan C."/>
            <person name="Murphy C."/>
            <person name="Pearson M."/>
            <person name="Poon T.W."/>
            <person name="Priest M."/>
            <person name="Roberts A."/>
            <person name="Saif S."/>
            <person name="Shea T."/>
            <person name="Sykes S."/>
            <person name="Wortman J."/>
            <person name="Nusbaum C."/>
            <person name="Birren B."/>
        </authorList>
    </citation>
    <scope>NUCLEOTIDE SEQUENCE [LARGE SCALE GENOMIC DNA]</scope>
    <source>
        <strain evidence="2">APO3</strain>
    </source>
</reference>
<accession>W4FPY5</accession>